<gene>
    <name evidence="2" type="ORF">HJC23_011949</name>
</gene>
<comment type="caution">
    <text evidence="2">The sequence shown here is derived from an EMBL/GenBank/DDBJ whole genome shotgun (WGS) entry which is preliminary data.</text>
</comment>
<keyword evidence="1" id="KW-0472">Membrane</keyword>
<feature type="transmembrane region" description="Helical" evidence="1">
    <location>
        <begin position="405"/>
        <end position="430"/>
    </location>
</feature>
<dbReference type="PANTHER" id="PTHR33876">
    <property type="entry name" value="UNNAMED PRODUCT"/>
    <property type="match status" value="1"/>
</dbReference>
<feature type="transmembrane region" description="Helical" evidence="1">
    <location>
        <begin position="144"/>
        <end position="167"/>
    </location>
</feature>
<feature type="transmembrane region" description="Helical" evidence="1">
    <location>
        <begin position="66"/>
        <end position="86"/>
    </location>
</feature>
<evidence type="ECO:0000256" key="1">
    <source>
        <dbReference type="SAM" id="Phobius"/>
    </source>
</evidence>
<accession>A0ABD3QQW8</accession>
<dbReference type="Proteomes" id="UP001516023">
    <property type="component" value="Unassembled WGS sequence"/>
</dbReference>
<feature type="transmembrane region" description="Helical" evidence="1">
    <location>
        <begin position="366"/>
        <end position="385"/>
    </location>
</feature>
<dbReference type="AlphaFoldDB" id="A0ABD3QQW8"/>
<keyword evidence="1" id="KW-0812">Transmembrane</keyword>
<evidence type="ECO:0000313" key="2">
    <source>
        <dbReference type="EMBL" id="KAL3802625.1"/>
    </source>
</evidence>
<feature type="transmembrane region" description="Helical" evidence="1">
    <location>
        <begin position="451"/>
        <end position="474"/>
    </location>
</feature>
<proteinExistence type="predicted"/>
<sequence length="497" mass="53882">MTLFTKGKRAISAGALSLLAATAILTADDELKELRDFIYRRNLGDEISGDVTNRAMSALEVFRTGIIVGTLYVLTGPNLAAIATLSGTDVIDHCNDDAKKNRRDGTLLIGIRWGIGNSIGLLLVGGLLIWLQSLSTIEWAQMDFWISYILQALVGVFSIILGAYGLVKALKNRQYSSKATDLEFVPRVRSYDPRRRDSVSSVGIDSVITEVFVNTRALDRFDDTDGLSLQSDNSPTISRADSIVGQMVACLNADKDCDDDDNASEEDIGLTDFERKMWRTAKVLSESVRMDDEWSINLNSLDGSMRTVKMSDKCVIDRDIVDDDIVLTKQDDAEVPTAGAVKRTEEITEPKISFTYLCTTSTFGKCFVCTPGMIAVFIGVVHGVTGPGGVLGSIPAFQLQHAPLAILYLGTFCVTSTLVMGGFAAVYGRLCVWLAGSSHEKDEDSALSKVFLVEFGSACVSIVVGIVWLTLLAVGQLDVSLLMIGESTLQAKVVFSE</sequence>
<organism evidence="2 3">
    <name type="scientific">Cyclotella cryptica</name>
    <dbReference type="NCBI Taxonomy" id="29204"/>
    <lineage>
        <taxon>Eukaryota</taxon>
        <taxon>Sar</taxon>
        <taxon>Stramenopiles</taxon>
        <taxon>Ochrophyta</taxon>
        <taxon>Bacillariophyta</taxon>
        <taxon>Coscinodiscophyceae</taxon>
        <taxon>Thalassiosirophycidae</taxon>
        <taxon>Stephanodiscales</taxon>
        <taxon>Stephanodiscaceae</taxon>
        <taxon>Cyclotella</taxon>
    </lineage>
</organism>
<dbReference type="PANTHER" id="PTHR33876:SF4">
    <property type="entry name" value="CHLOROPLAST PROTEIN FOR GROWTH AND FERTILITY 2"/>
    <property type="match status" value="1"/>
</dbReference>
<keyword evidence="1" id="KW-1133">Transmembrane helix</keyword>
<reference evidence="2 3" key="1">
    <citation type="journal article" date="2020" name="G3 (Bethesda)">
        <title>Improved Reference Genome for Cyclotella cryptica CCMP332, a Model for Cell Wall Morphogenesis, Salinity Adaptation, and Lipid Production in Diatoms (Bacillariophyta).</title>
        <authorList>
            <person name="Roberts W.R."/>
            <person name="Downey K.M."/>
            <person name="Ruck E.C."/>
            <person name="Traller J.C."/>
            <person name="Alverson A.J."/>
        </authorList>
    </citation>
    <scope>NUCLEOTIDE SEQUENCE [LARGE SCALE GENOMIC DNA]</scope>
    <source>
        <strain evidence="2 3">CCMP332</strain>
    </source>
</reference>
<feature type="transmembrane region" description="Helical" evidence="1">
    <location>
        <begin position="107"/>
        <end position="132"/>
    </location>
</feature>
<dbReference type="EMBL" id="JABMIG020000018">
    <property type="protein sequence ID" value="KAL3802625.1"/>
    <property type="molecule type" value="Genomic_DNA"/>
</dbReference>
<name>A0ABD3QQW8_9STRA</name>
<protein>
    <submittedName>
        <fullName evidence="2">Uncharacterized protein</fullName>
    </submittedName>
</protein>
<keyword evidence="3" id="KW-1185">Reference proteome</keyword>
<evidence type="ECO:0000313" key="3">
    <source>
        <dbReference type="Proteomes" id="UP001516023"/>
    </source>
</evidence>
<dbReference type="InterPro" id="IPR052776">
    <property type="entry name" value="Chloro_ReproSupport/MetalTrans"/>
</dbReference>